<dbReference type="GO" id="GO:0006508">
    <property type="term" value="P:proteolysis"/>
    <property type="evidence" value="ECO:0007669"/>
    <property type="project" value="UniProtKB-KW"/>
</dbReference>
<keyword evidence="9" id="KW-0732">Signal</keyword>
<dbReference type="InterPro" id="IPR000118">
    <property type="entry name" value="Granulin"/>
</dbReference>
<dbReference type="SUPFAM" id="SSF54001">
    <property type="entry name" value="Cysteine proteinases"/>
    <property type="match status" value="1"/>
</dbReference>
<dbReference type="PROSITE" id="PS51257">
    <property type="entry name" value="PROKAR_LIPOPROTEIN"/>
    <property type="match status" value="1"/>
</dbReference>
<dbReference type="FunFam" id="3.90.70.10:FF:000177">
    <property type="entry name" value="Cysteine proteinase RD21A"/>
    <property type="match status" value="1"/>
</dbReference>
<dbReference type="CDD" id="cd02248">
    <property type="entry name" value="Peptidase_C1A"/>
    <property type="match status" value="1"/>
</dbReference>
<evidence type="ECO:0000313" key="15">
    <source>
        <dbReference type="RefSeq" id="XP_030548447.1"/>
    </source>
</evidence>
<evidence type="ECO:0000256" key="4">
    <source>
        <dbReference type="ARBA" id="ARBA00022807"/>
    </source>
</evidence>
<dbReference type="InterPro" id="IPR013201">
    <property type="entry name" value="Prot_inhib_I29"/>
</dbReference>
<feature type="signal peptide" evidence="9">
    <location>
        <begin position="1"/>
        <end position="28"/>
    </location>
</feature>
<dbReference type="SUPFAM" id="SSF57277">
    <property type="entry name" value="Granulin repeat"/>
    <property type="match status" value="1"/>
</dbReference>
<keyword evidence="6" id="KW-0325">Glycoprotein</keyword>
<dbReference type="SUPFAM" id="SSF101447">
    <property type="entry name" value="Formin homology 2 domain (FH2 domain)"/>
    <property type="match status" value="1"/>
</dbReference>
<feature type="domain" description="Cathepsin propeptide inhibitor" evidence="12">
    <location>
        <begin position="58"/>
        <end position="114"/>
    </location>
</feature>
<keyword evidence="2" id="KW-0645">Protease</keyword>
<evidence type="ECO:0000256" key="8">
    <source>
        <dbReference type="SAM" id="MobiDB-lite"/>
    </source>
</evidence>
<feature type="region of interest" description="Disordered" evidence="8">
    <location>
        <begin position="375"/>
        <end position="411"/>
    </location>
</feature>
<dbReference type="GeneID" id="115753778"/>
<feature type="domain" description="Peptidase C1A papain C-terminal" evidence="11">
    <location>
        <begin position="150"/>
        <end position="370"/>
    </location>
</feature>
<dbReference type="InterPro" id="IPR000169">
    <property type="entry name" value="Pept_cys_AS"/>
</dbReference>
<dbReference type="InterPro" id="IPR038765">
    <property type="entry name" value="Papain-like_cys_pep_sf"/>
</dbReference>
<dbReference type="InterPro" id="IPR025661">
    <property type="entry name" value="Pept_asp_AS"/>
</dbReference>
<protein>
    <submittedName>
        <fullName evidence="14 15">Low-temperature-induced cysteine proteinase-like</fullName>
    </submittedName>
</protein>
<evidence type="ECO:0000256" key="7">
    <source>
        <dbReference type="SAM" id="Coils"/>
    </source>
</evidence>
<keyword evidence="5" id="KW-1015">Disulfide bond</keyword>
<dbReference type="InterPro" id="IPR039417">
    <property type="entry name" value="Peptidase_C1A_papain-like"/>
</dbReference>
<dbReference type="PROSITE" id="PS00639">
    <property type="entry name" value="THIOL_PROTEASE_HIS"/>
    <property type="match status" value="1"/>
</dbReference>
<evidence type="ECO:0000256" key="3">
    <source>
        <dbReference type="ARBA" id="ARBA00022801"/>
    </source>
</evidence>
<sequence length="523" mass="57677">MMGSSPRTHLRLSLAFLFFASLACLSLSHTSLPSECSIVGHGQSPKDAVSDEQVAELFQRWKARHKKVYEHAAEAEKRLENFKRNLRYVIERSRKGKRHGVGLNKFADLSNEEFKQLYLSKVKKSVNQKWRAKRESLRRNKRKGVESCEAPSSLDWRNYGIVTGVKDQGECGSCWAFSSTGAMEGINALKTGDLISLSEQELVDCDTTNDGCDGGYMDYAFEWVINNGGIDSEFDYPYTSVTGMGGVCNVAKEEYNKVVTIDGYLDVYPSDGALVCAVVQQPISVGMDGSAIDFQLYTSGIYDGTCSDNPDDIDHAVLIVGYGSEGGEDYWIVKNSWGTDWGMEGYFLIRRNTDLPFGLCAINAMASYPTKESSAPSPYPSPVVPPPPPPPSFTPPPPPPPPPSPPPPPPSPSPTECGDFSYCPSGETCCCLYEFNNLCLLYGCCPYENAVCCTGTDDCCPSDYPICDVAEGLCLKNAGDYLGVASRKRMMAKRKLPWTQFEENKNGIYQPLVWKRNRLAAIR</sequence>
<dbReference type="InterPro" id="IPR013128">
    <property type="entry name" value="Peptidase_C1A"/>
</dbReference>
<dbReference type="Pfam" id="PF00396">
    <property type="entry name" value="Granulin"/>
    <property type="match status" value="1"/>
</dbReference>
<dbReference type="Pfam" id="PF08246">
    <property type="entry name" value="Inhibitor_I29"/>
    <property type="match status" value="1"/>
</dbReference>
<evidence type="ECO:0000256" key="9">
    <source>
        <dbReference type="SAM" id="SignalP"/>
    </source>
</evidence>
<dbReference type="Gene3D" id="2.10.25.160">
    <property type="entry name" value="Granulin"/>
    <property type="match status" value="1"/>
</dbReference>
<dbReference type="KEGG" id="rarg:115753778"/>
<dbReference type="PROSITE" id="PS00640">
    <property type="entry name" value="THIOL_PROTEASE_ASN"/>
    <property type="match status" value="1"/>
</dbReference>
<keyword evidence="13" id="KW-1185">Reference proteome</keyword>
<dbReference type="Proteomes" id="UP000827889">
    <property type="component" value="Chromosome 3"/>
</dbReference>
<dbReference type="PROSITE" id="PS00139">
    <property type="entry name" value="THIOL_PROTEASE_CYS"/>
    <property type="match status" value="1"/>
</dbReference>
<dbReference type="InterPro" id="IPR000668">
    <property type="entry name" value="Peptidase_C1A_C"/>
</dbReference>
<dbReference type="InterPro" id="IPR037277">
    <property type="entry name" value="Granulin_sf"/>
</dbReference>
<keyword evidence="7" id="KW-0175">Coiled coil</keyword>
<feature type="compositionally biased region" description="Pro residues" evidence="8">
    <location>
        <begin position="377"/>
        <end position="411"/>
    </location>
</feature>
<proteinExistence type="inferred from homology"/>
<dbReference type="SMART" id="SM00277">
    <property type="entry name" value="GRAN"/>
    <property type="match status" value="1"/>
</dbReference>
<evidence type="ECO:0000313" key="14">
    <source>
        <dbReference type="RefSeq" id="XP_030548445.1"/>
    </source>
</evidence>
<feature type="chain" id="PRO_5044667039" evidence="9">
    <location>
        <begin position="29"/>
        <end position="523"/>
    </location>
</feature>
<dbReference type="PRINTS" id="PR00705">
    <property type="entry name" value="PAPAIN"/>
</dbReference>
<organism evidence="13 14">
    <name type="scientific">Rhodamnia argentea</name>
    <dbReference type="NCBI Taxonomy" id="178133"/>
    <lineage>
        <taxon>Eukaryota</taxon>
        <taxon>Viridiplantae</taxon>
        <taxon>Streptophyta</taxon>
        <taxon>Embryophyta</taxon>
        <taxon>Tracheophyta</taxon>
        <taxon>Spermatophyta</taxon>
        <taxon>Magnoliopsida</taxon>
        <taxon>eudicotyledons</taxon>
        <taxon>Gunneridae</taxon>
        <taxon>Pentapetalae</taxon>
        <taxon>rosids</taxon>
        <taxon>malvids</taxon>
        <taxon>Myrtales</taxon>
        <taxon>Myrtaceae</taxon>
        <taxon>Myrtoideae</taxon>
        <taxon>Myrteae</taxon>
        <taxon>Australasian group</taxon>
        <taxon>Rhodamnia</taxon>
    </lineage>
</organism>
<dbReference type="SMART" id="SM00645">
    <property type="entry name" value="Pept_C1"/>
    <property type="match status" value="1"/>
</dbReference>
<evidence type="ECO:0000256" key="1">
    <source>
        <dbReference type="ARBA" id="ARBA00008455"/>
    </source>
</evidence>
<dbReference type="InterPro" id="IPR025660">
    <property type="entry name" value="Pept_his_AS"/>
</dbReference>
<accession>A0A8B8QN20</accession>
<dbReference type="RefSeq" id="XP_030548447.1">
    <property type="nucleotide sequence ID" value="XM_030692587.1"/>
</dbReference>
<comment type="similarity">
    <text evidence="1">Belongs to the peptidase C1 family.</text>
</comment>
<evidence type="ECO:0000259" key="11">
    <source>
        <dbReference type="SMART" id="SM00645"/>
    </source>
</evidence>
<reference evidence="14 15" key="1">
    <citation type="submission" date="2025-04" db="UniProtKB">
        <authorList>
            <consortium name="RefSeq"/>
        </authorList>
    </citation>
    <scope>IDENTIFICATION</scope>
</reference>
<evidence type="ECO:0000313" key="13">
    <source>
        <dbReference type="Proteomes" id="UP000827889"/>
    </source>
</evidence>
<evidence type="ECO:0000256" key="6">
    <source>
        <dbReference type="ARBA" id="ARBA00023180"/>
    </source>
</evidence>
<dbReference type="GO" id="GO:0008234">
    <property type="term" value="F:cysteine-type peptidase activity"/>
    <property type="evidence" value="ECO:0007669"/>
    <property type="project" value="UniProtKB-KW"/>
</dbReference>
<keyword evidence="3" id="KW-0378">Hydrolase</keyword>
<dbReference type="OrthoDB" id="10253408at2759"/>
<evidence type="ECO:0000259" key="12">
    <source>
        <dbReference type="SMART" id="SM00848"/>
    </source>
</evidence>
<evidence type="ECO:0000256" key="5">
    <source>
        <dbReference type="ARBA" id="ARBA00023157"/>
    </source>
</evidence>
<dbReference type="Pfam" id="PF00112">
    <property type="entry name" value="Peptidase_C1"/>
    <property type="match status" value="1"/>
</dbReference>
<dbReference type="FunFam" id="2.10.25.160:FF:000002">
    <property type="entry name" value="Cysteine protease 1"/>
    <property type="match status" value="1"/>
</dbReference>
<evidence type="ECO:0000256" key="2">
    <source>
        <dbReference type="ARBA" id="ARBA00022670"/>
    </source>
</evidence>
<dbReference type="RefSeq" id="XP_030548445.1">
    <property type="nucleotide sequence ID" value="XM_030692585.1"/>
</dbReference>
<dbReference type="SMART" id="SM00848">
    <property type="entry name" value="Inhibitor_I29"/>
    <property type="match status" value="1"/>
</dbReference>
<dbReference type="Gene3D" id="3.90.70.10">
    <property type="entry name" value="Cysteine proteinases"/>
    <property type="match status" value="1"/>
</dbReference>
<feature type="domain" description="Granulins" evidence="10">
    <location>
        <begin position="417"/>
        <end position="474"/>
    </location>
</feature>
<dbReference type="PANTHER" id="PTHR12411">
    <property type="entry name" value="CYSTEINE PROTEASE FAMILY C1-RELATED"/>
    <property type="match status" value="1"/>
</dbReference>
<evidence type="ECO:0000259" key="10">
    <source>
        <dbReference type="SMART" id="SM00277"/>
    </source>
</evidence>
<feature type="coiled-coil region" evidence="7">
    <location>
        <begin position="65"/>
        <end position="92"/>
    </location>
</feature>
<name>A0A8B8QN20_9MYRT</name>
<gene>
    <name evidence="14 15" type="primary">LOC115753778</name>
</gene>
<keyword evidence="4" id="KW-0788">Thiol protease</keyword>
<dbReference type="AlphaFoldDB" id="A0A8B8QN20"/>